<name>A0AAX4JEU0_9MICR</name>
<dbReference type="Proteomes" id="UP001334084">
    <property type="component" value="Chromosome 8"/>
</dbReference>
<gene>
    <name evidence="1" type="ORF">VNE69_08108</name>
</gene>
<organism evidence="1 2">
    <name type="scientific">Vairimorpha necatrix</name>
    <dbReference type="NCBI Taxonomy" id="6039"/>
    <lineage>
        <taxon>Eukaryota</taxon>
        <taxon>Fungi</taxon>
        <taxon>Fungi incertae sedis</taxon>
        <taxon>Microsporidia</taxon>
        <taxon>Nosematidae</taxon>
        <taxon>Vairimorpha</taxon>
    </lineage>
</organism>
<proteinExistence type="predicted"/>
<accession>A0AAX4JEU0</accession>
<dbReference type="GeneID" id="90542184"/>
<evidence type="ECO:0000313" key="2">
    <source>
        <dbReference type="Proteomes" id="UP001334084"/>
    </source>
</evidence>
<dbReference type="EMBL" id="CP142733">
    <property type="protein sequence ID" value="WUR04352.1"/>
    <property type="molecule type" value="Genomic_DNA"/>
</dbReference>
<sequence>MIFYILNLCFIECFDILFIARKNANESEIYISMFDNIYDCKYSTIIISEMEEDHTINGIIKKYDNKTELEIGNNPYVFEELTFEDKQNFENNLKNFSSNDVEVIYLAHVLNKSKTTLRTTLQIDLRKKYHVSLIKISKNLNLEYYKTSDRLIFSPERMIYKINLNDTDIYHFTDFAENIPSEY</sequence>
<evidence type="ECO:0000313" key="1">
    <source>
        <dbReference type="EMBL" id="WUR04352.1"/>
    </source>
</evidence>
<keyword evidence="2" id="KW-1185">Reference proteome</keyword>
<dbReference type="AlphaFoldDB" id="A0AAX4JEU0"/>
<dbReference type="KEGG" id="vnx:VNE69_08108"/>
<reference evidence="1" key="1">
    <citation type="journal article" date="2024" name="BMC Genomics">
        <title>Functional annotation of a divergent genome using sequence and structure-based similarity.</title>
        <authorList>
            <person name="Svedberg D."/>
            <person name="Winiger R.R."/>
            <person name="Berg A."/>
            <person name="Sharma H."/>
            <person name="Tellgren-Roth C."/>
            <person name="Debrunner-Vossbrinck B.A."/>
            <person name="Vossbrinck C.R."/>
            <person name="Barandun J."/>
        </authorList>
    </citation>
    <scope>NUCLEOTIDE SEQUENCE</scope>
    <source>
        <strain evidence="1">Illinois isolate</strain>
    </source>
</reference>
<protein>
    <submittedName>
        <fullName evidence="1">SP-containing protein</fullName>
    </submittedName>
</protein>
<dbReference type="RefSeq" id="XP_065330497.1">
    <property type="nucleotide sequence ID" value="XM_065474425.1"/>
</dbReference>